<dbReference type="EMBL" id="JACHGI010000012">
    <property type="protein sequence ID" value="MBB6468868.1"/>
    <property type="molecule type" value="Genomic_DNA"/>
</dbReference>
<dbReference type="RefSeq" id="WP_184771714.1">
    <property type="nucleotide sequence ID" value="NZ_JACHGI010000012.1"/>
</dbReference>
<evidence type="ECO:0000313" key="3">
    <source>
        <dbReference type="EMBL" id="MBE1206118.1"/>
    </source>
</evidence>
<accession>A0A8E1WJ30</accession>
<organism evidence="2 4">
    <name type="scientific">Aminobacter carboxidus</name>
    <dbReference type="NCBI Taxonomy" id="376165"/>
    <lineage>
        <taxon>Bacteria</taxon>
        <taxon>Pseudomonadati</taxon>
        <taxon>Pseudomonadota</taxon>
        <taxon>Alphaproteobacteria</taxon>
        <taxon>Hyphomicrobiales</taxon>
        <taxon>Phyllobacteriaceae</taxon>
        <taxon>Aminobacter</taxon>
    </lineage>
</organism>
<evidence type="ECO:0000313" key="5">
    <source>
        <dbReference type="Proteomes" id="UP000598227"/>
    </source>
</evidence>
<dbReference type="SUPFAM" id="SSF53474">
    <property type="entry name" value="alpha/beta-Hydrolases"/>
    <property type="match status" value="1"/>
</dbReference>
<evidence type="ECO:0000259" key="1">
    <source>
        <dbReference type="Pfam" id="PF12697"/>
    </source>
</evidence>
<feature type="domain" description="AB hydrolase-1" evidence="1">
    <location>
        <begin position="37"/>
        <end position="256"/>
    </location>
</feature>
<dbReference type="EMBL" id="JACZEP010000005">
    <property type="protein sequence ID" value="MBE1206118.1"/>
    <property type="molecule type" value="Genomic_DNA"/>
</dbReference>
<proteinExistence type="predicted"/>
<dbReference type="AlphaFoldDB" id="A0A8E1WJ30"/>
<keyword evidence="3" id="KW-0378">Hydrolase</keyword>
<reference evidence="2 4" key="1">
    <citation type="submission" date="2020-08" db="EMBL/GenBank/DDBJ databases">
        <title>Genomic Encyclopedia of Type Strains, Phase IV (KMG-IV): sequencing the most valuable type-strain genomes for metagenomic binning, comparative biology and taxonomic classification.</title>
        <authorList>
            <person name="Goeker M."/>
        </authorList>
    </citation>
    <scope>NUCLEOTIDE SEQUENCE [LARGE SCALE GENOMIC DNA]</scope>
    <source>
        <strain evidence="2 4">DSM 17454</strain>
    </source>
</reference>
<evidence type="ECO:0000313" key="2">
    <source>
        <dbReference type="EMBL" id="MBB6468868.1"/>
    </source>
</evidence>
<comment type="caution">
    <text evidence="2">The sequence shown here is derived from an EMBL/GenBank/DDBJ whole genome shotgun (WGS) entry which is preliminary data.</text>
</comment>
<dbReference type="Proteomes" id="UP000598227">
    <property type="component" value="Unassembled WGS sequence"/>
</dbReference>
<dbReference type="PANTHER" id="PTHR43194">
    <property type="entry name" value="HYDROLASE ALPHA/BETA FOLD FAMILY"/>
    <property type="match status" value="1"/>
</dbReference>
<keyword evidence="5" id="KW-1185">Reference proteome</keyword>
<dbReference type="InterPro" id="IPR029058">
    <property type="entry name" value="AB_hydrolase_fold"/>
</dbReference>
<name>A0A8E1WJ30_9HYPH</name>
<evidence type="ECO:0000313" key="4">
    <source>
        <dbReference type="Proteomes" id="UP000532373"/>
    </source>
</evidence>
<dbReference type="Pfam" id="PF12697">
    <property type="entry name" value="Abhydrolase_6"/>
    <property type="match status" value="1"/>
</dbReference>
<dbReference type="GO" id="GO:0016787">
    <property type="term" value="F:hydrolase activity"/>
    <property type="evidence" value="ECO:0007669"/>
    <property type="project" value="UniProtKB-KW"/>
</dbReference>
<reference evidence="3 5" key="2">
    <citation type="submission" date="2020-09" db="EMBL/GenBank/DDBJ databases">
        <title>Draft Genome Sequence of Aminobacter carboxidus type strain DSM 1086, a soil Gram-negative carboxydobacterium.</title>
        <authorList>
            <person name="Turrini P."/>
            <person name="Tescari M."/>
            <person name="Artuso I."/>
            <person name="Lugli G.A."/>
            <person name="Frangipani E."/>
            <person name="Ventura M."/>
            <person name="Visca P."/>
        </authorList>
    </citation>
    <scope>NUCLEOTIDE SEQUENCE [LARGE SCALE GENOMIC DNA]</scope>
    <source>
        <strain evidence="3 5">DSM 1086</strain>
    </source>
</reference>
<gene>
    <name evidence="2" type="ORF">HNQ96_004755</name>
    <name evidence="3" type="ORF">IHE39_17625</name>
</gene>
<dbReference type="Proteomes" id="UP000532373">
    <property type="component" value="Unassembled WGS sequence"/>
</dbReference>
<dbReference type="InterPro" id="IPR050228">
    <property type="entry name" value="Carboxylesterase_BioH"/>
</dbReference>
<dbReference type="InterPro" id="IPR000073">
    <property type="entry name" value="AB_hydrolase_1"/>
</dbReference>
<dbReference type="PRINTS" id="PR00111">
    <property type="entry name" value="ABHYDROLASE"/>
</dbReference>
<dbReference type="Gene3D" id="3.40.50.1820">
    <property type="entry name" value="alpha/beta hydrolase"/>
    <property type="match status" value="1"/>
</dbReference>
<sequence length="266" mass="28862">MTLQPGPFPALEGFERAEYEIRGIRTIVHSIGEGFPLVFLHGAGTFTGFEFARTLATGAKVIIPYHPGFGDSADDDRITSIDDYVLHYADLIDRLGLEAFDLAGFSLGGWIAAEYAARQSSRLRRLALISPAGLVVREHPAPDLSTVSPPELPGYLTHDPRVALGYFPTTQDPTFGASLGREMAALGRLLAIEPQGNPKLGAWLHRIAAPTLLLWGSEDRMRPAAQADAWLKSIPVSRLELVPGAGHLLFEEAPQATTLLRDFLDA</sequence>
<dbReference type="PANTHER" id="PTHR43194:SF5">
    <property type="entry name" value="PIMELOYL-[ACYL-CARRIER PROTEIN] METHYL ESTER ESTERASE"/>
    <property type="match status" value="1"/>
</dbReference>
<protein>
    <submittedName>
        <fullName evidence="3">Alpha/beta hydrolase</fullName>
    </submittedName>
    <submittedName>
        <fullName evidence="2">Pimeloyl-ACP methyl ester carboxylesterase</fullName>
    </submittedName>
</protein>